<feature type="transmembrane region" description="Helical" evidence="13">
    <location>
        <begin position="16"/>
        <end position="36"/>
    </location>
</feature>
<evidence type="ECO:0000256" key="7">
    <source>
        <dbReference type="ARBA" id="ARBA00022676"/>
    </source>
</evidence>
<evidence type="ECO:0000256" key="4">
    <source>
        <dbReference type="ARBA" id="ARBA00020585"/>
    </source>
</evidence>
<feature type="region of interest" description="Disordered" evidence="12">
    <location>
        <begin position="534"/>
        <end position="573"/>
    </location>
</feature>
<evidence type="ECO:0000256" key="12">
    <source>
        <dbReference type="SAM" id="MobiDB-lite"/>
    </source>
</evidence>
<dbReference type="EMBL" id="JAUFPN010000306">
    <property type="protein sequence ID" value="MDN3568783.1"/>
    <property type="molecule type" value="Genomic_DNA"/>
</dbReference>
<keyword evidence="7 15" id="KW-0328">Glycosyltransferase</keyword>
<evidence type="ECO:0000256" key="5">
    <source>
        <dbReference type="ARBA" id="ARBA00022475"/>
    </source>
</evidence>
<comment type="subcellular location">
    <subcellularLocation>
        <location evidence="1">Cell inner membrane</location>
        <topology evidence="1">Multi-pass membrane protein</topology>
    </subcellularLocation>
</comment>
<evidence type="ECO:0000256" key="6">
    <source>
        <dbReference type="ARBA" id="ARBA00022519"/>
    </source>
</evidence>
<reference evidence="16" key="1">
    <citation type="journal article" date="2019" name="Int. J. Syst. Evol. Microbiol.">
        <title>The Global Catalogue of Microorganisms (GCM) 10K type strain sequencing project: providing services to taxonomists for standard genome sequencing and annotation.</title>
        <authorList>
            <consortium name="The Broad Institute Genomics Platform"/>
            <consortium name="The Broad Institute Genome Sequencing Center for Infectious Disease"/>
            <person name="Wu L."/>
            <person name="Ma J."/>
        </authorList>
    </citation>
    <scope>NUCLEOTIDE SEQUENCE [LARGE SCALE GENOMIC DNA]</scope>
    <source>
        <strain evidence="16">CECT 7131</strain>
    </source>
</reference>
<feature type="compositionally biased region" description="Basic and acidic residues" evidence="12">
    <location>
        <begin position="534"/>
        <end position="544"/>
    </location>
</feature>
<keyword evidence="11 13" id="KW-0472">Membrane</keyword>
<feature type="transmembrane region" description="Helical" evidence="13">
    <location>
        <begin position="48"/>
        <end position="73"/>
    </location>
</feature>
<evidence type="ECO:0000256" key="9">
    <source>
        <dbReference type="ARBA" id="ARBA00022692"/>
    </source>
</evidence>
<keyword evidence="8 15" id="KW-0808">Transferase</keyword>
<keyword evidence="5" id="KW-1003">Cell membrane</keyword>
<organism evidence="15 16">
    <name type="scientific">Paeniroseomonas aquatica</name>
    <dbReference type="NCBI Taxonomy" id="373043"/>
    <lineage>
        <taxon>Bacteria</taxon>
        <taxon>Pseudomonadati</taxon>
        <taxon>Pseudomonadota</taxon>
        <taxon>Alphaproteobacteria</taxon>
        <taxon>Acetobacterales</taxon>
        <taxon>Acetobacteraceae</taxon>
        <taxon>Paeniroseomonas</taxon>
    </lineage>
</organism>
<keyword evidence="9 13" id="KW-0812">Transmembrane</keyword>
<dbReference type="PANTHER" id="PTHR43867:SF5">
    <property type="entry name" value="GLUCANS BIOSYNTHESIS GLUCOSYLTRANSFERASE H"/>
    <property type="match status" value="1"/>
</dbReference>
<evidence type="ECO:0000313" key="15">
    <source>
        <dbReference type="EMBL" id="MDN3568783.1"/>
    </source>
</evidence>
<protein>
    <recommendedName>
        <fullName evidence="4">Glucans biosynthesis glucosyltransferase H</fullName>
    </recommendedName>
</protein>
<evidence type="ECO:0000256" key="13">
    <source>
        <dbReference type="SAM" id="Phobius"/>
    </source>
</evidence>
<dbReference type="SUPFAM" id="SSF53448">
    <property type="entry name" value="Nucleotide-diphospho-sugar transferases"/>
    <property type="match status" value="1"/>
</dbReference>
<accession>A0ABT8AGW6</accession>
<keyword evidence="16" id="KW-1185">Reference proteome</keyword>
<proteinExistence type="inferred from homology"/>
<dbReference type="GO" id="GO:0016757">
    <property type="term" value="F:glycosyltransferase activity"/>
    <property type="evidence" value="ECO:0007669"/>
    <property type="project" value="UniProtKB-KW"/>
</dbReference>
<comment type="similarity">
    <text evidence="3">Belongs to the glycosyltransferase 2 family. OpgH subfamily.</text>
</comment>
<dbReference type="RefSeq" id="WP_290320903.1">
    <property type="nucleotide sequence ID" value="NZ_JAUFPN010000306.1"/>
</dbReference>
<dbReference type="Proteomes" id="UP001529369">
    <property type="component" value="Unassembled WGS sequence"/>
</dbReference>
<feature type="transmembrane region" description="Helical" evidence="13">
    <location>
        <begin position="431"/>
        <end position="451"/>
    </location>
</feature>
<keyword evidence="6" id="KW-0997">Cell inner membrane</keyword>
<feature type="transmembrane region" description="Helical" evidence="13">
    <location>
        <begin position="495"/>
        <end position="528"/>
    </location>
</feature>
<evidence type="ECO:0000256" key="3">
    <source>
        <dbReference type="ARBA" id="ARBA00009337"/>
    </source>
</evidence>
<evidence type="ECO:0000256" key="10">
    <source>
        <dbReference type="ARBA" id="ARBA00022989"/>
    </source>
</evidence>
<keyword evidence="10 13" id="KW-1133">Transmembrane helix</keyword>
<dbReference type="InterPro" id="IPR050321">
    <property type="entry name" value="Glycosyltr_2/OpgH_subfam"/>
</dbReference>
<feature type="domain" description="Glycosyltransferase 2-like" evidence="14">
    <location>
        <begin position="192"/>
        <end position="391"/>
    </location>
</feature>
<comment type="caution">
    <text evidence="15">The sequence shown here is derived from an EMBL/GenBank/DDBJ whole genome shotgun (WGS) entry which is preliminary data.</text>
</comment>
<dbReference type="PANTHER" id="PTHR43867">
    <property type="entry name" value="CELLULOSE SYNTHASE CATALYTIC SUBUNIT A [UDP-FORMING]"/>
    <property type="match status" value="1"/>
</dbReference>
<evidence type="ECO:0000256" key="11">
    <source>
        <dbReference type="ARBA" id="ARBA00023136"/>
    </source>
</evidence>
<feature type="transmembrane region" description="Helical" evidence="13">
    <location>
        <begin position="392"/>
        <end position="410"/>
    </location>
</feature>
<evidence type="ECO:0000256" key="1">
    <source>
        <dbReference type="ARBA" id="ARBA00004429"/>
    </source>
</evidence>
<dbReference type="NCBIfam" id="NF003962">
    <property type="entry name" value="PRK05454.2-5"/>
    <property type="match status" value="1"/>
</dbReference>
<dbReference type="InterPro" id="IPR029044">
    <property type="entry name" value="Nucleotide-diphossugar_trans"/>
</dbReference>
<evidence type="ECO:0000259" key="14">
    <source>
        <dbReference type="Pfam" id="PF13632"/>
    </source>
</evidence>
<sequence length="573" mass="60617">MGPASLSPERLGLRRVILALLVLGVAGGLVALGWIVLAGGGWTVWEALILVCLAANAPWLGLTAATGMIGFVLRLVGPAGAADQGEASRIVTRTVLAVCVRLEDMDAVLPPLTRLLRDLRSFPDAEDRFVLAILSDTPDGNAAAAEAAAVAHCAASFPGGAVRYRRRTENTGYKAGNLMEFLDAGAAEGEFVLVLDADSMMSAPAVRRLVLHMQAEPGLAILQPTIGGHGADTPFTRLFGFGQRHGTRVWATGQAWWQGPQGPYWGHNALIRIAPFRQHARLPLLPDGAAILSHDHVEAALLQAAGWAVRVLPEDAGSAERHPPDLQALFSRDLRWAAGNLQYRHLLRRRDLGALGRFQMLQAILHYALTPLWFALLPLAAVNAATGGGEETSRGALLALLACGAVALNLPKLAGFAEALLRPAGQGRWRLLAMMGQEVLLGLMVDAIAAFDRTRMLLRLAGGLGQGWEPQARAARGLRWAEAGRRFGPQMAAGLLLAALFASAGAFALLAALPALAGLLLAVPVAVLTARPDPVRPRRDDSLRQRPGRAATFDARPALRASHARAGEPPGPA</sequence>
<evidence type="ECO:0000256" key="2">
    <source>
        <dbReference type="ARBA" id="ARBA00005001"/>
    </source>
</evidence>
<comment type="pathway">
    <text evidence="2">Glycan metabolism; osmoregulated periplasmic glucan (OPG) biosynthesis.</text>
</comment>
<dbReference type="Gene3D" id="3.90.550.10">
    <property type="entry name" value="Spore Coat Polysaccharide Biosynthesis Protein SpsA, Chain A"/>
    <property type="match status" value="1"/>
</dbReference>
<evidence type="ECO:0000313" key="16">
    <source>
        <dbReference type="Proteomes" id="UP001529369"/>
    </source>
</evidence>
<feature type="transmembrane region" description="Helical" evidence="13">
    <location>
        <begin position="364"/>
        <end position="386"/>
    </location>
</feature>
<dbReference type="InterPro" id="IPR001173">
    <property type="entry name" value="Glyco_trans_2-like"/>
</dbReference>
<dbReference type="Pfam" id="PF13632">
    <property type="entry name" value="Glyco_trans_2_3"/>
    <property type="match status" value="1"/>
</dbReference>
<name>A0ABT8AGW6_9PROT</name>
<evidence type="ECO:0000256" key="8">
    <source>
        <dbReference type="ARBA" id="ARBA00022679"/>
    </source>
</evidence>
<gene>
    <name evidence="15" type="primary">mdoH</name>
    <name evidence="15" type="ORF">QWZ14_30775</name>
</gene>